<comment type="caution">
    <text evidence="2">The sequence shown here is derived from an EMBL/GenBank/DDBJ whole genome shotgun (WGS) entry which is preliminary data.</text>
</comment>
<dbReference type="EMBL" id="JAUKUD010000001">
    <property type="protein sequence ID" value="KAK0753214.1"/>
    <property type="molecule type" value="Genomic_DNA"/>
</dbReference>
<keyword evidence="1" id="KW-0732">Signal</keyword>
<evidence type="ECO:0000256" key="1">
    <source>
        <dbReference type="SAM" id="SignalP"/>
    </source>
</evidence>
<name>A0AA40F8L4_9PEZI</name>
<dbReference type="Pfam" id="PF26146">
    <property type="entry name" value="PI-PLC_X"/>
    <property type="match status" value="1"/>
</dbReference>
<gene>
    <name evidence="2" type="ORF">B0T18DRAFT_314915</name>
</gene>
<feature type="chain" id="PRO_5041238441" evidence="1">
    <location>
        <begin position="22"/>
        <end position="375"/>
    </location>
</feature>
<protein>
    <submittedName>
        <fullName evidence="2">PLC-like phosphodiesterase</fullName>
    </submittedName>
</protein>
<dbReference type="PANTHER" id="PTHR13593">
    <property type="match status" value="1"/>
</dbReference>
<dbReference type="Proteomes" id="UP001172155">
    <property type="component" value="Unassembled WGS sequence"/>
</dbReference>
<dbReference type="Gene3D" id="3.20.20.190">
    <property type="entry name" value="Phosphatidylinositol (PI) phosphodiesterase"/>
    <property type="match status" value="1"/>
</dbReference>
<organism evidence="2 3">
    <name type="scientific">Schizothecium vesticola</name>
    <dbReference type="NCBI Taxonomy" id="314040"/>
    <lineage>
        <taxon>Eukaryota</taxon>
        <taxon>Fungi</taxon>
        <taxon>Dikarya</taxon>
        <taxon>Ascomycota</taxon>
        <taxon>Pezizomycotina</taxon>
        <taxon>Sordariomycetes</taxon>
        <taxon>Sordariomycetidae</taxon>
        <taxon>Sordariales</taxon>
        <taxon>Schizotheciaceae</taxon>
        <taxon>Schizothecium</taxon>
    </lineage>
</organism>
<dbReference type="SUPFAM" id="SSF51695">
    <property type="entry name" value="PLC-like phosphodiesterases"/>
    <property type="match status" value="1"/>
</dbReference>
<dbReference type="InterPro" id="IPR051057">
    <property type="entry name" value="PI-PLC_domain"/>
</dbReference>
<dbReference type="AlphaFoldDB" id="A0AA40F8L4"/>
<reference evidence="2" key="1">
    <citation type="submission" date="2023-06" db="EMBL/GenBank/DDBJ databases">
        <title>Genome-scale phylogeny and comparative genomics of the fungal order Sordariales.</title>
        <authorList>
            <consortium name="Lawrence Berkeley National Laboratory"/>
            <person name="Hensen N."/>
            <person name="Bonometti L."/>
            <person name="Westerberg I."/>
            <person name="Brannstrom I.O."/>
            <person name="Guillou S."/>
            <person name="Cros-Aarteil S."/>
            <person name="Calhoun S."/>
            <person name="Haridas S."/>
            <person name="Kuo A."/>
            <person name="Mondo S."/>
            <person name="Pangilinan J."/>
            <person name="Riley R."/>
            <person name="LaButti K."/>
            <person name="Andreopoulos B."/>
            <person name="Lipzen A."/>
            <person name="Chen C."/>
            <person name="Yanf M."/>
            <person name="Daum C."/>
            <person name="Ng V."/>
            <person name="Clum A."/>
            <person name="Steindorff A."/>
            <person name="Ohm R."/>
            <person name="Martin F."/>
            <person name="Silar P."/>
            <person name="Natvig D."/>
            <person name="Lalanne C."/>
            <person name="Gautier V."/>
            <person name="Ament-velasquez S.L."/>
            <person name="Kruys A."/>
            <person name="Hutchinson M.I."/>
            <person name="Powell A.J."/>
            <person name="Barry K."/>
            <person name="Miller A.N."/>
            <person name="Grigoriev I.V."/>
            <person name="Debuchy R."/>
            <person name="Gladieux P."/>
            <person name="Thoren M.H."/>
            <person name="Johannesson H."/>
        </authorList>
    </citation>
    <scope>NUCLEOTIDE SEQUENCE</scope>
    <source>
        <strain evidence="2">SMH3187-1</strain>
    </source>
</reference>
<keyword evidence="3" id="KW-1185">Reference proteome</keyword>
<proteinExistence type="predicted"/>
<feature type="signal peptide" evidence="1">
    <location>
        <begin position="1"/>
        <end position="21"/>
    </location>
</feature>
<sequence>MVSSLLWAVTALLGLAPFVHSIPQAASPTTVVSPASGTGTTTATASIACNNSPDLCSRAYNNITHMGAHDSSFLRDASTGNSLAGNQFFNATVALSAGIRLLQAQVHEYNGTLHLCHSSCTLLDAGRLDAWLSRIRFWMDANPNDVVTVLLVNADNTPMSTFGAHFEASGISKYGYTPLSAAPPPTWPTLQQLITANTRLITFLASGTPSPAHPYLLNQFTYVFETPFDVRSLAGFNCTLDRPSSLRTTGAASAIQAGLLPLVNHFAYTVITGDITVPNVGDIETTNSPATSAQGALGLHAQTCQAQWGVKPVFVLVDFYDRGPSVATADRMNGIVQAVGRRGAPGTTTSSEGRGLGEGRGLALVGFVVAAVVLL</sequence>
<evidence type="ECO:0000313" key="2">
    <source>
        <dbReference type="EMBL" id="KAK0753214.1"/>
    </source>
</evidence>
<dbReference type="PANTHER" id="PTHR13593:SF80">
    <property type="entry name" value="PLC-LIKE PHOSPHODIESTERASE"/>
    <property type="match status" value="1"/>
</dbReference>
<dbReference type="GO" id="GO:0006629">
    <property type="term" value="P:lipid metabolic process"/>
    <property type="evidence" value="ECO:0007669"/>
    <property type="project" value="InterPro"/>
</dbReference>
<evidence type="ECO:0000313" key="3">
    <source>
        <dbReference type="Proteomes" id="UP001172155"/>
    </source>
</evidence>
<dbReference type="InterPro" id="IPR017946">
    <property type="entry name" value="PLC-like_Pdiesterase_TIM-brl"/>
</dbReference>
<dbReference type="GO" id="GO:0008081">
    <property type="term" value="F:phosphoric diester hydrolase activity"/>
    <property type="evidence" value="ECO:0007669"/>
    <property type="project" value="InterPro"/>
</dbReference>
<accession>A0AA40F8L4</accession>